<proteinExistence type="predicted"/>
<accession>A0ABU7XR25</accession>
<dbReference type="Pfam" id="PF13290">
    <property type="entry name" value="CHB_HEX_C_1"/>
    <property type="match status" value="1"/>
</dbReference>
<evidence type="ECO:0000313" key="2">
    <source>
        <dbReference type="EMBL" id="MEF3832302.1"/>
    </source>
</evidence>
<dbReference type="Pfam" id="PF01663">
    <property type="entry name" value="Phosphodiest"/>
    <property type="match status" value="1"/>
</dbReference>
<dbReference type="Proteomes" id="UP001337305">
    <property type="component" value="Unassembled WGS sequence"/>
</dbReference>
<feature type="domain" description="PA14" evidence="1">
    <location>
        <begin position="394"/>
        <end position="531"/>
    </location>
</feature>
<organism evidence="2 3">
    <name type="scientific">Flavivirga spongiicola</name>
    <dbReference type="NCBI Taxonomy" id="421621"/>
    <lineage>
        <taxon>Bacteria</taxon>
        <taxon>Pseudomonadati</taxon>
        <taxon>Bacteroidota</taxon>
        <taxon>Flavobacteriia</taxon>
        <taxon>Flavobacteriales</taxon>
        <taxon>Flavobacteriaceae</taxon>
        <taxon>Flavivirga</taxon>
    </lineage>
</organism>
<dbReference type="Gene3D" id="3.40.720.10">
    <property type="entry name" value="Alkaline Phosphatase, subunit A"/>
    <property type="match status" value="1"/>
</dbReference>
<dbReference type="PROSITE" id="PS51820">
    <property type="entry name" value="PA14"/>
    <property type="match status" value="1"/>
</dbReference>
<dbReference type="PANTHER" id="PTHR10151:SF120">
    <property type="entry name" value="BIS(5'-ADENOSYL)-TRIPHOSPHATASE"/>
    <property type="match status" value="1"/>
</dbReference>
<dbReference type="SUPFAM" id="SSF56988">
    <property type="entry name" value="Anthrax protective antigen"/>
    <property type="match status" value="1"/>
</dbReference>
<reference evidence="2 3" key="1">
    <citation type="submission" date="2022-09" db="EMBL/GenBank/DDBJ databases">
        <title>Genome sequencing of Flavivirga sp. MEBiC05379.</title>
        <authorList>
            <person name="Oh H.-M."/>
            <person name="Kwon K.K."/>
            <person name="Park M.J."/>
            <person name="Yang S.-H."/>
        </authorList>
    </citation>
    <scope>NUCLEOTIDE SEQUENCE [LARGE SCALE GENOMIC DNA]</scope>
    <source>
        <strain evidence="2 3">MEBiC05379</strain>
    </source>
</reference>
<name>A0ABU7XR25_9FLAO</name>
<dbReference type="PROSITE" id="PS51257">
    <property type="entry name" value="PROKAR_LIPOPROTEIN"/>
    <property type="match status" value="1"/>
</dbReference>
<dbReference type="Gene3D" id="3.90.182.10">
    <property type="entry name" value="Toxin - Anthrax Protective Antigen,domain 1"/>
    <property type="match status" value="1"/>
</dbReference>
<dbReference type="EMBL" id="JAODOP010000004">
    <property type="protein sequence ID" value="MEF3832302.1"/>
    <property type="molecule type" value="Genomic_DNA"/>
</dbReference>
<comment type="caution">
    <text evidence="2">The sequence shown here is derived from an EMBL/GenBank/DDBJ whole genome shotgun (WGS) entry which is preliminary data.</text>
</comment>
<evidence type="ECO:0000313" key="3">
    <source>
        <dbReference type="Proteomes" id="UP001337305"/>
    </source>
</evidence>
<keyword evidence="3" id="KW-1185">Reference proteome</keyword>
<dbReference type="InterPro" id="IPR017850">
    <property type="entry name" value="Alkaline_phosphatase_core_sf"/>
</dbReference>
<dbReference type="RefSeq" id="WP_303304683.1">
    <property type="nucleotide sequence ID" value="NZ_JAODOP010000004.1"/>
</dbReference>
<dbReference type="SUPFAM" id="SSF53649">
    <property type="entry name" value="Alkaline phosphatase-like"/>
    <property type="match status" value="1"/>
</dbReference>
<protein>
    <submittedName>
        <fullName evidence="2">Alkaline phosphatase family protein</fullName>
    </submittedName>
</protein>
<dbReference type="InterPro" id="IPR002591">
    <property type="entry name" value="Phosphodiest/P_Trfase"/>
</dbReference>
<dbReference type="PANTHER" id="PTHR10151">
    <property type="entry name" value="ECTONUCLEOTIDE PYROPHOSPHATASE/PHOSPHODIESTERASE"/>
    <property type="match status" value="1"/>
</dbReference>
<dbReference type="InterPro" id="IPR037524">
    <property type="entry name" value="PA14/GLEYA"/>
</dbReference>
<evidence type="ECO:0000259" key="1">
    <source>
        <dbReference type="PROSITE" id="PS51820"/>
    </source>
</evidence>
<dbReference type="InterPro" id="IPR011658">
    <property type="entry name" value="PA14_dom"/>
</dbReference>
<gene>
    <name evidence="2" type="ORF">N1F79_04120</name>
</gene>
<dbReference type="InterPro" id="IPR059177">
    <property type="entry name" value="GH29D-like_dom"/>
</dbReference>
<dbReference type="CDD" id="cd00016">
    <property type="entry name" value="ALP_like"/>
    <property type="match status" value="1"/>
</dbReference>
<dbReference type="Pfam" id="PF07691">
    <property type="entry name" value="PA14"/>
    <property type="match status" value="1"/>
</dbReference>
<sequence length="534" mass="60387">MKTLLKLLFLSSISFSCNEKNIEQSKSEVEHVVVIGVDAFSPDGLQKAKTPNINSLVQNGAATMHARGVFPTKSSPNWASMILGAGPEQHGITSNDWELVRANIPSTITDDKGYFPSIFTVLRDQKGKGFKMGVFHHWKGYARLFNNDYVNEVKHGKTTDETIDLATSFIKKEKPNFTFIHLDELDHEGHKYGHGTPQFYKEVEVTDTAIGNVINALKEAGIFEQSIIIVTADHGGLGKDHGEETMNELEIPWIISGPGIVKNKRIDVPVNTYDTAATVAHIFNCEQPFAWIARPVLDAFSNSNEKEHYQHVAKPQISPFLKKYISEETKISITSDTPNVEIRYTLDGTEPTIQSKLYIKEFKLAHTALIRAKAFLGNSESDEDQQSLNYVEANSSKNVHYNYYEADILDWKEVETLKPIKQGKLFGLDLNDVPHRAKNYVVKYTAKISVNAFGTYRFAAHSYGWSLLKINKEVVIDEKTHHMSSRLGFITLEEGEHELEFIYYTYKTKDQPFELYYAGPDFIMQKIPVTAFKS</sequence>